<name>A0ABM7MRH1_9BURK</name>
<evidence type="ECO:0008006" key="3">
    <source>
        <dbReference type="Google" id="ProtNLM"/>
    </source>
</evidence>
<gene>
    <name evidence="1" type="ORF">MIZ03_3811</name>
</gene>
<reference evidence="1 2" key="1">
    <citation type="journal article" date="2021" name="Microbiol. Spectr.">
        <title>A Single Bacterium Capable of Oxidation and Reduction of Iron at Circumneutral pH.</title>
        <authorList>
            <person name="Kato S."/>
            <person name="Ohkuma M."/>
        </authorList>
    </citation>
    <scope>NUCLEOTIDE SEQUENCE [LARGE SCALE GENOMIC DNA]</scope>
    <source>
        <strain evidence="1 2">MIZ03</strain>
    </source>
</reference>
<sequence length="245" mass="26434">MLEPCINQAAGLQALAPQLAPKLVAVTSHGEQQGELPMLWSLCTAWVDLGLSVMVLDGHKSETDHNPGLLHLLNDPMRHLHTEQEAVSLAVMPAAQGFEQLKTAGFNAHTVGHLFQNYGIVLLYADASSLARLLKGSGLTPLLVVAPLASSSFSAYQALKELLLNAHLHPTVANITLPSRTTTAMTSPVQNLQHCAMTFLGLEIKPITVSAVASAIDSRDEINRLALRLLENAVLMERQPIKRTH</sequence>
<organism evidence="1 2">
    <name type="scientific">Rhodoferax lithotrophicus</name>
    <dbReference type="NCBI Taxonomy" id="2798804"/>
    <lineage>
        <taxon>Bacteria</taxon>
        <taxon>Pseudomonadati</taxon>
        <taxon>Pseudomonadota</taxon>
        <taxon>Betaproteobacteria</taxon>
        <taxon>Burkholderiales</taxon>
        <taxon>Comamonadaceae</taxon>
        <taxon>Rhodoferax</taxon>
    </lineage>
</organism>
<protein>
    <recommendedName>
        <fullName evidence="3">ATPases involved in chromosome partitioning-like protein</fullName>
    </recommendedName>
</protein>
<proteinExistence type="predicted"/>
<keyword evidence="2" id="KW-1185">Reference proteome</keyword>
<dbReference type="Proteomes" id="UP000824366">
    <property type="component" value="Chromosome"/>
</dbReference>
<evidence type="ECO:0000313" key="2">
    <source>
        <dbReference type="Proteomes" id="UP000824366"/>
    </source>
</evidence>
<evidence type="ECO:0000313" key="1">
    <source>
        <dbReference type="EMBL" id="BCO28901.1"/>
    </source>
</evidence>
<accession>A0ABM7MRH1</accession>
<dbReference type="EMBL" id="AP024238">
    <property type="protein sequence ID" value="BCO28901.1"/>
    <property type="molecule type" value="Genomic_DNA"/>
</dbReference>